<dbReference type="SUPFAM" id="SSF53474">
    <property type="entry name" value="alpha/beta-Hydrolases"/>
    <property type="match status" value="1"/>
</dbReference>
<name>A0A8H7PXK0_9FUNG</name>
<dbReference type="Gene3D" id="3.40.50.1820">
    <property type="entry name" value="alpha/beta hydrolase"/>
    <property type="match status" value="1"/>
</dbReference>
<dbReference type="AlphaFoldDB" id="A0A8H7PXK0"/>
<protein>
    <recommendedName>
        <fullName evidence="8">Proline iminopeptidase</fullName>
        <ecNumber evidence="8">3.4.11.5</ecNumber>
    </recommendedName>
</protein>
<dbReference type="Gene3D" id="3.40.50.720">
    <property type="entry name" value="NAD(P)-binding Rossmann-like Domain"/>
    <property type="match status" value="1"/>
</dbReference>
<dbReference type="InterPro" id="IPR000073">
    <property type="entry name" value="AB_hydrolase_1"/>
</dbReference>
<dbReference type="NCBIfam" id="TIGR01249">
    <property type="entry name" value="pro_imino_pep_1"/>
    <property type="match status" value="1"/>
</dbReference>
<dbReference type="PANTHER" id="PTHR43722">
    <property type="entry name" value="PROLINE IMINOPEPTIDASE"/>
    <property type="match status" value="1"/>
</dbReference>
<evidence type="ECO:0000313" key="11">
    <source>
        <dbReference type="Proteomes" id="UP000612746"/>
    </source>
</evidence>
<evidence type="ECO:0000313" key="10">
    <source>
        <dbReference type="EMBL" id="KAG2181750.1"/>
    </source>
</evidence>
<dbReference type="GO" id="GO:0004177">
    <property type="term" value="F:aminopeptidase activity"/>
    <property type="evidence" value="ECO:0007669"/>
    <property type="project" value="UniProtKB-KW"/>
</dbReference>
<keyword evidence="11" id="KW-1185">Reference proteome</keyword>
<feature type="domain" description="AB hydrolase-1" evidence="9">
    <location>
        <begin position="38"/>
        <end position="304"/>
    </location>
</feature>
<keyword evidence="6 8" id="KW-0645">Protease</keyword>
<comment type="similarity">
    <text evidence="3 8">Belongs to the peptidase S33 family.</text>
</comment>
<keyword evidence="7 8" id="KW-0378">Hydrolase</keyword>
<evidence type="ECO:0000256" key="6">
    <source>
        <dbReference type="ARBA" id="ARBA00022670"/>
    </source>
</evidence>
<dbReference type="PRINTS" id="PR00111">
    <property type="entry name" value="ABHYDROLASE"/>
</dbReference>
<dbReference type="Pfam" id="PF00106">
    <property type="entry name" value="adh_short"/>
    <property type="match status" value="1"/>
</dbReference>
<dbReference type="GO" id="GO:0005737">
    <property type="term" value="C:cytoplasm"/>
    <property type="evidence" value="ECO:0007669"/>
    <property type="project" value="UniProtKB-SubCell"/>
</dbReference>
<evidence type="ECO:0000259" key="9">
    <source>
        <dbReference type="Pfam" id="PF00561"/>
    </source>
</evidence>
<comment type="catalytic activity">
    <reaction evidence="1 8">
        <text>Release of N-terminal proline from a peptide.</text>
        <dbReference type="EC" id="3.4.11.5"/>
    </reaction>
</comment>
<evidence type="ECO:0000256" key="2">
    <source>
        <dbReference type="ARBA" id="ARBA00004496"/>
    </source>
</evidence>
<dbReference type="Proteomes" id="UP000612746">
    <property type="component" value="Unassembled WGS sequence"/>
</dbReference>
<dbReference type="EC" id="3.4.11.5" evidence="8"/>
<reference evidence="10" key="1">
    <citation type="submission" date="2020-12" db="EMBL/GenBank/DDBJ databases">
        <title>Metabolic potential, ecology and presence of endohyphal bacteria is reflected in genomic diversity of Mucoromycotina.</title>
        <authorList>
            <person name="Muszewska A."/>
            <person name="Okrasinska A."/>
            <person name="Steczkiewicz K."/>
            <person name="Drgas O."/>
            <person name="Orlowska M."/>
            <person name="Perlinska-Lenart U."/>
            <person name="Aleksandrzak-Piekarczyk T."/>
            <person name="Szatraj K."/>
            <person name="Zielenkiewicz U."/>
            <person name="Pilsyk S."/>
            <person name="Malc E."/>
            <person name="Mieczkowski P."/>
            <person name="Kruszewska J.S."/>
            <person name="Biernat P."/>
            <person name="Pawlowska J."/>
        </authorList>
    </citation>
    <scope>NUCLEOTIDE SEQUENCE</scope>
    <source>
        <strain evidence="10">WA0000051536</strain>
    </source>
</reference>
<dbReference type="SUPFAM" id="SSF51735">
    <property type="entry name" value="NAD(P)-binding Rossmann-fold domains"/>
    <property type="match status" value="1"/>
</dbReference>
<proteinExistence type="inferred from homology"/>
<comment type="caution">
    <text evidence="10">The sequence shown here is derived from an EMBL/GenBank/DDBJ whole genome shotgun (WGS) entry which is preliminary data.</text>
</comment>
<keyword evidence="4 8" id="KW-0031">Aminopeptidase</keyword>
<keyword evidence="5" id="KW-0963">Cytoplasm</keyword>
<sequence length="655" mass="73787">MAVREQLYDLVEPFDTGFLKVTDIHTLHYEQAGNPNGNPVVYVHGGPGGGIGPADRQYFDPKTYRIVLFSQRGCGQSTPSSCLEENTTWDLVEDLERIRKHLGIDRWVVFGGSWGSTLSLTYAIKHPEQVKALVLRGIFTLRYKELAWFYENANGASFIYPDAWEEYISIIPEEERGNVMQAYHRRLTSDDMSVREEAAAKWSAWEMSTSRLLLDKQAVARADDGKFALEFARIENHYFVNKGFFETDSWIIDNVDVIKKHNIPGVIVQGRYDVVCPAVTAWELHKAWPEAEFHIVPDAGHSAKESGISAKLVAATEKFKDFDRKIAIVTGANSGVGYGIVERLLEWDCENLIVVLACRNEARAMVAWQSLLQEFPKAKMDILIVDLGNCKSVLKACKRVHERYKRLDFLYCNAGLLSASGLRWGEVITLFLKNPVRFIESSDATQQIVGEINDDNVGLVFASNVLGHYFMIRELEPLLKASGDGRIIWTSSGTAASSTFAIDDWQGVKADEPYESSKWATNIAAIYMNEQFRKDNVPITSTITSPGVVASNIGNLPAWIGRIRRLVHYTFRFGGLTSQNINPYNGAISNVYCAQLPLKELDPNVVYSSCTDRWGYSFVDLHPIQNYTPETAKVLVDRCEALYQEWKPKVEAEQD</sequence>
<evidence type="ECO:0000256" key="1">
    <source>
        <dbReference type="ARBA" id="ARBA00001585"/>
    </source>
</evidence>
<dbReference type="InterPro" id="IPR029058">
    <property type="entry name" value="AB_hydrolase_fold"/>
</dbReference>
<dbReference type="Pfam" id="PF00561">
    <property type="entry name" value="Abhydrolase_1"/>
    <property type="match status" value="1"/>
</dbReference>
<evidence type="ECO:0000256" key="7">
    <source>
        <dbReference type="ARBA" id="ARBA00022801"/>
    </source>
</evidence>
<dbReference type="InterPro" id="IPR002347">
    <property type="entry name" value="SDR_fam"/>
</dbReference>
<dbReference type="PRINTS" id="PR00793">
    <property type="entry name" value="PROAMNOPTASE"/>
</dbReference>
<dbReference type="InterPro" id="IPR005944">
    <property type="entry name" value="Pro_iminopeptidase"/>
</dbReference>
<dbReference type="GO" id="GO:0006508">
    <property type="term" value="P:proteolysis"/>
    <property type="evidence" value="ECO:0007669"/>
    <property type="project" value="UniProtKB-KW"/>
</dbReference>
<dbReference type="EMBL" id="JAEPRA010000008">
    <property type="protein sequence ID" value="KAG2181750.1"/>
    <property type="molecule type" value="Genomic_DNA"/>
</dbReference>
<comment type="subcellular location">
    <subcellularLocation>
        <location evidence="2">Cytoplasm</location>
    </subcellularLocation>
</comment>
<dbReference type="PANTHER" id="PTHR43722:SF1">
    <property type="entry name" value="PROLINE IMINOPEPTIDASE"/>
    <property type="match status" value="1"/>
</dbReference>
<organism evidence="10 11">
    <name type="scientific">Umbelopsis vinacea</name>
    <dbReference type="NCBI Taxonomy" id="44442"/>
    <lineage>
        <taxon>Eukaryota</taxon>
        <taxon>Fungi</taxon>
        <taxon>Fungi incertae sedis</taxon>
        <taxon>Mucoromycota</taxon>
        <taxon>Mucoromycotina</taxon>
        <taxon>Umbelopsidomycetes</taxon>
        <taxon>Umbelopsidales</taxon>
        <taxon>Umbelopsidaceae</taxon>
        <taxon>Umbelopsis</taxon>
    </lineage>
</organism>
<accession>A0A8H7PXK0</accession>
<evidence type="ECO:0000256" key="4">
    <source>
        <dbReference type="ARBA" id="ARBA00022438"/>
    </source>
</evidence>
<evidence type="ECO:0000256" key="5">
    <source>
        <dbReference type="ARBA" id="ARBA00022490"/>
    </source>
</evidence>
<dbReference type="InterPro" id="IPR002410">
    <property type="entry name" value="Peptidase_S33"/>
</dbReference>
<dbReference type="OrthoDB" id="9989144at2759"/>
<gene>
    <name evidence="10" type="ORF">INT44_008565</name>
</gene>
<evidence type="ECO:0000256" key="8">
    <source>
        <dbReference type="RuleBase" id="RU003421"/>
    </source>
</evidence>
<evidence type="ECO:0000256" key="3">
    <source>
        <dbReference type="ARBA" id="ARBA00010088"/>
    </source>
</evidence>
<dbReference type="InterPro" id="IPR036291">
    <property type="entry name" value="NAD(P)-bd_dom_sf"/>
</dbReference>